<keyword evidence="3" id="KW-1133">Transmembrane helix</keyword>
<reference evidence="6" key="1">
    <citation type="submission" date="2022-10" db="EMBL/GenBank/DDBJ databases">
        <title>The complete genomes of actinobacterial strains from the NBC collection.</title>
        <authorList>
            <person name="Joergensen T.S."/>
            <person name="Alvarez Arevalo M."/>
            <person name="Sterndorff E.B."/>
            <person name="Faurdal D."/>
            <person name="Vuksanovic O."/>
            <person name="Mourched A.-S."/>
            <person name="Charusanti P."/>
            <person name="Shaw S."/>
            <person name="Blin K."/>
            <person name="Weber T."/>
        </authorList>
    </citation>
    <scope>NUCLEOTIDE SEQUENCE</scope>
    <source>
        <strain evidence="6">NBC 00180</strain>
    </source>
</reference>
<keyword evidence="5" id="KW-0732">Signal</keyword>
<evidence type="ECO:0000313" key="6">
    <source>
        <dbReference type="EMBL" id="WTP88364.1"/>
    </source>
</evidence>
<evidence type="ECO:0000256" key="5">
    <source>
        <dbReference type="SAM" id="SignalP"/>
    </source>
</evidence>
<dbReference type="EMBL" id="CP108140">
    <property type="protein sequence ID" value="WTP88364.1"/>
    <property type="molecule type" value="Genomic_DNA"/>
</dbReference>
<feature type="chain" id="PRO_5043322753" evidence="5">
    <location>
        <begin position="29"/>
        <end position="227"/>
    </location>
</feature>
<organism evidence="6">
    <name type="scientific">Streptomyces sp. NBC_00180</name>
    <dbReference type="NCBI Taxonomy" id="2903632"/>
    <lineage>
        <taxon>Bacteria</taxon>
        <taxon>Bacillati</taxon>
        <taxon>Actinomycetota</taxon>
        <taxon>Actinomycetes</taxon>
        <taxon>Kitasatosporales</taxon>
        <taxon>Streptomycetaceae</taxon>
        <taxon>Streptomyces</taxon>
    </lineage>
</organism>
<accession>A0AAU1I3J1</accession>
<name>A0AAU1I3J1_9ACTN</name>
<evidence type="ECO:0000256" key="2">
    <source>
        <dbReference type="ARBA" id="ARBA00022692"/>
    </source>
</evidence>
<dbReference type="SUPFAM" id="SSF55486">
    <property type="entry name" value="Metalloproteases ('zincins'), catalytic domain"/>
    <property type="match status" value="1"/>
</dbReference>
<dbReference type="Pfam" id="PF04228">
    <property type="entry name" value="Zn_peptidase"/>
    <property type="match status" value="1"/>
</dbReference>
<dbReference type="PANTHER" id="PTHR30168">
    <property type="entry name" value="PUTATIVE MEMBRANE PROTEIN YPFJ"/>
    <property type="match status" value="1"/>
</dbReference>
<keyword evidence="2" id="KW-0812">Transmembrane</keyword>
<evidence type="ECO:0000256" key="1">
    <source>
        <dbReference type="ARBA" id="ARBA00004167"/>
    </source>
</evidence>
<evidence type="ECO:0000256" key="4">
    <source>
        <dbReference type="ARBA" id="ARBA00023136"/>
    </source>
</evidence>
<comment type="subcellular location">
    <subcellularLocation>
        <location evidence="1">Membrane</location>
        <topology evidence="1">Single-pass membrane protein</topology>
    </subcellularLocation>
</comment>
<feature type="signal peptide" evidence="5">
    <location>
        <begin position="1"/>
        <end position="28"/>
    </location>
</feature>
<proteinExistence type="predicted"/>
<protein>
    <submittedName>
        <fullName evidence="6">Neutral zinc metallopeptidase</fullName>
    </submittedName>
</protein>
<keyword evidence="4" id="KW-0472">Membrane</keyword>
<dbReference type="AlphaFoldDB" id="A0AAU1I3J1"/>
<gene>
    <name evidence="6" type="ORF">OG477_24710</name>
</gene>
<evidence type="ECO:0000256" key="3">
    <source>
        <dbReference type="ARBA" id="ARBA00022989"/>
    </source>
</evidence>
<dbReference type="InterPro" id="IPR007343">
    <property type="entry name" value="Uncharacterised_pept_Zn_put"/>
</dbReference>
<dbReference type="GO" id="GO:0016020">
    <property type="term" value="C:membrane"/>
    <property type="evidence" value="ECO:0007669"/>
    <property type="project" value="UniProtKB-SubCell"/>
</dbReference>
<sequence>MSRDFWLRVCMTAAITPLLLVTTGYTYGAPANAVDAKAVDAMEQDIDTAVQGVDAFWTRHWPEYFTGTYASPDVLGLYDGTSTDAPTCGGEQLEAGNAAYCRPEDYLAWDVGLMREGYSTGDAYVYFIVAHEWGHAIQNRLNSQLQEVAGELQADCIAGAELQGAQNDETIVFEEGDAKELIEAIHSVSDELPWTTEGDHGNADQRSNAFVRGLEGGVDACLPLTAQ</sequence>
<dbReference type="PANTHER" id="PTHR30168:SF0">
    <property type="entry name" value="INNER MEMBRANE PROTEIN"/>
    <property type="match status" value="1"/>
</dbReference>